<evidence type="ECO:0000313" key="1">
    <source>
        <dbReference type="EMBL" id="MDP9971380.1"/>
    </source>
</evidence>
<organism evidence="1 2">
    <name type="scientific">Variovorax paradoxus</name>
    <dbReference type="NCBI Taxonomy" id="34073"/>
    <lineage>
        <taxon>Bacteria</taxon>
        <taxon>Pseudomonadati</taxon>
        <taxon>Pseudomonadota</taxon>
        <taxon>Betaproteobacteria</taxon>
        <taxon>Burkholderiales</taxon>
        <taxon>Comamonadaceae</taxon>
        <taxon>Variovorax</taxon>
    </lineage>
</organism>
<proteinExistence type="predicted"/>
<comment type="caution">
    <text evidence="1">The sequence shown here is derived from an EMBL/GenBank/DDBJ whole genome shotgun (WGS) entry which is preliminary data.</text>
</comment>
<gene>
    <name evidence="1" type="ORF">J2W39_002617</name>
</gene>
<dbReference type="AlphaFoldDB" id="A0AAW8EFZ4"/>
<name>A0AAW8EFZ4_VARPD</name>
<dbReference type="EMBL" id="JAUSRV010000006">
    <property type="protein sequence ID" value="MDP9971380.1"/>
    <property type="molecule type" value="Genomic_DNA"/>
</dbReference>
<reference evidence="1" key="1">
    <citation type="submission" date="2023-07" db="EMBL/GenBank/DDBJ databases">
        <title>Sorghum-associated microbial communities from plants grown in Nebraska, USA.</title>
        <authorList>
            <person name="Schachtman D."/>
        </authorList>
    </citation>
    <scope>NUCLEOTIDE SEQUENCE</scope>
    <source>
        <strain evidence="1">DS3315</strain>
    </source>
</reference>
<evidence type="ECO:0000313" key="2">
    <source>
        <dbReference type="Proteomes" id="UP001224845"/>
    </source>
</evidence>
<accession>A0AAW8EFZ4</accession>
<dbReference type="Proteomes" id="UP001224845">
    <property type="component" value="Unassembled WGS sequence"/>
</dbReference>
<dbReference type="RefSeq" id="WP_307593962.1">
    <property type="nucleotide sequence ID" value="NZ_JAUSRV010000006.1"/>
</dbReference>
<sequence length="79" mass="9157">MVPSVRQGWQALMRNCVRLLWVWRRRFCGQVPGWLNNQQAGALSREKSLLERYALPRNPVGASLSGGPERLYFKPFKRA</sequence>
<protein>
    <submittedName>
        <fullName evidence="1">Uncharacterized protein</fullName>
    </submittedName>
</protein>